<organism evidence="3 4">
    <name type="scientific">Hymenobacter mucosus</name>
    <dbReference type="NCBI Taxonomy" id="1411120"/>
    <lineage>
        <taxon>Bacteria</taxon>
        <taxon>Pseudomonadati</taxon>
        <taxon>Bacteroidota</taxon>
        <taxon>Cytophagia</taxon>
        <taxon>Cytophagales</taxon>
        <taxon>Hymenobacteraceae</taxon>
        <taxon>Hymenobacter</taxon>
    </lineage>
</organism>
<keyword evidence="2" id="KW-0732">Signal</keyword>
<dbReference type="EMBL" id="FZNS01000003">
    <property type="protein sequence ID" value="SNR50962.1"/>
    <property type="molecule type" value="Genomic_DNA"/>
</dbReference>
<dbReference type="AlphaFoldDB" id="A0A238WWQ4"/>
<feature type="chain" id="PRO_5013257869" evidence="2">
    <location>
        <begin position="22"/>
        <end position="90"/>
    </location>
</feature>
<feature type="region of interest" description="Disordered" evidence="1">
    <location>
        <begin position="23"/>
        <end position="90"/>
    </location>
</feature>
<feature type="compositionally biased region" description="Pro residues" evidence="1">
    <location>
        <begin position="73"/>
        <end position="83"/>
    </location>
</feature>
<accession>A0A238WWQ4</accession>
<evidence type="ECO:0000313" key="3">
    <source>
        <dbReference type="EMBL" id="SNR50962.1"/>
    </source>
</evidence>
<sequence length="90" mass="9748">MIRTLLLVLALLGRAAGTVLAQGATPLPAATTARPTTAPTSELPSRPRERPKYPKPTTLDTNEVKLRIDPRRPIPAPTRPVPKPRAVSRQ</sequence>
<gene>
    <name evidence="3" type="ORF">SAMN06269173_103207</name>
</gene>
<feature type="compositionally biased region" description="Low complexity" evidence="1">
    <location>
        <begin position="23"/>
        <end position="40"/>
    </location>
</feature>
<evidence type="ECO:0000256" key="1">
    <source>
        <dbReference type="SAM" id="MobiDB-lite"/>
    </source>
</evidence>
<keyword evidence="4" id="KW-1185">Reference proteome</keyword>
<reference evidence="4" key="1">
    <citation type="submission" date="2017-06" db="EMBL/GenBank/DDBJ databases">
        <authorList>
            <person name="Varghese N."/>
            <person name="Submissions S."/>
        </authorList>
    </citation>
    <scope>NUCLEOTIDE SEQUENCE [LARGE SCALE GENOMIC DNA]</scope>
    <source>
        <strain evidence="4">DSM 28041</strain>
    </source>
</reference>
<feature type="signal peptide" evidence="2">
    <location>
        <begin position="1"/>
        <end position="21"/>
    </location>
</feature>
<name>A0A238WWQ4_9BACT</name>
<evidence type="ECO:0000313" key="4">
    <source>
        <dbReference type="Proteomes" id="UP000198310"/>
    </source>
</evidence>
<evidence type="ECO:0000256" key="2">
    <source>
        <dbReference type="SAM" id="SignalP"/>
    </source>
</evidence>
<dbReference type="Proteomes" id="UP000198310">
    <property type="component" value="Unassembled WGS sequence"/>
</dbReference>
<feature type="compositionally biased region" description="Basic and acidic residues" evidence="1">
    <location>
        <begin position="62"/>
        <end position="72"/>
    </location>
</feature>
<protein>
    <submittedName>
        <fullName evidence="3">Uncharacterized protein</fullName>
    </submittedName>
</protein>
<dbReference type="RefSeq" id="WP_143437049.1">
    <property type="nucleotide sequence ID" value="NZ_FZNS01000003.1"/>
</dbReference>
<proteinExistence type="predicted"/>